<feature type="transmembrane region" description="Helical" evidence="8">
    <location>
        <begin position="79"/>
        <end position="98"/>
    </location>
</feature>
<protein>
    <recommendedName>
        <fullName evidence="11">Accessory gene regulator protein</fullName>
    </recommendedName>
</protein>
<keyword evidence="7 8" id="KW-0472">Membrane</keyword>
<dbReference type="EMBL" id="QSKW01000035">
    <property type="protein sequence ID" value="RHE92301.1"/>
    <property type="molecule type" value="Genomic_DNA"/>
</dbReference>
<dbReference type="GO" id="GO:0009372">
    <property type="term" value="P:quorum sensing"/>
    <property type="evidence" value="ECO:0007669"/>
    <property type="project" value="UniProtKB-KW"/>
</dbReference>
<keyword evidence="1" id="KW-1003">Cell membrane</keyword>
<evidence type="ECO:0000256" key="1">
    <source>
        <dbReference type="ARBA" id="ARBA00022475"/>
    </source>
</evidence>
<evidence type="ECO:0000313" key="10">
    <source>
        <dbReference type="Proteomes" id="UP000286271"/>
    </source>
</evidence>
<evidence type="ECO:0000313" key="9">
    <source>
        <dbReference type="EMBL" id="RHE92301.1"/>
    </source>
</evidence>
<gene>
    <name evidence="9" type="ORF">DW707_15685</name>
</gene>
<dbReference type="GO" id="GO:0016020">
    <property type="term" value="C:membrane"/>
    <property type="evidence" value="ECO:0007669"/>
    <property type="project" value="InterPro"/>
</dbReference>
<feature type="non-terminal residue" evidence="9">
    <location>
        <position position="174"/>
    </location>
</feature>
<evidence type="ECO:0000256" key="8">
    <source>
        <dbReference type="SAM" id="Phobius"/>
    </source>
</evidence>
<evidence type="ECO:0000256" key="7">
    <source>
        <dbReference type="ARBA" id="ARBA00023136"/>
    </source>
</evidence>
<evidence type="ECO:0000256" key="6">
    <source>
        <dbReference type="ARBA" id="ARBA00022989"/>
    </source>
</evidence>
<accession>A0A414LCG7</accession>
<keyword evidence="3" id="KW-0645">Protease</keyword>
<proteinExistence type="predicted"/>
<sequence length="174" mass="19430">MIEKCANTIADWLINCEVVKETDKELYSYAVYSILLSLSPLLLAIGFGIGMGCVGRSVMIIMPFVIIRKFSGGYHTKHAWSCLIWSCLLLVLCMVLSFHIKCGWVLALITVGAAVSLICFSPIDNENRVLSQEECGCYKMITTVLVIIFMLVDALLFVKCTLCQGHYDFSFSDF</sequence>
<evidence type="ECO:0000256" key="5">
    <source>
        <dbReference type="ARBA" id="ARBA00022801"/>
    </source>
</evidence>
<keyword evidence="5" id="KW-0378">Hydrolase</keyword>
<keyword evidence="6 8" id="KW-1133">Transmembrane helix</keyword>
<evidence type="ECO:0000256" key="4">
    <source>
        <dbReference type="ARBA" id="ARBA00022692"/>
    </source>
</evidence>
<dbReference type="InterPro" id="IPR006741">
    <property type="entry name" value="AgrB"/>
</dbReference>
<dbReference type="RefSeq" id="WP_118930592.1">
    <property type="nucleotide sequence ID" value="NZ_QSKW01000035.1"/>
</dbReference>
<evidence type="ECO:0008006" key="11">
    <source>
        <dbReference type="Google" id="ProtNLM"/>
    </source>
</evidence>
<evidence type="ECO:0000256" key="3">
    <source>
        <dbReference type="ARBA" id="ARBA00022670"/>
    </source>
</evidence>
<dbReference type="GO" id="GO:0006508">
    <property type="term" value="P:proteolysis"/>
    <property type="evidence" value="ECO:0007669"/>
    <property type="project" value="UniProtKB-KW"/>
</dbReference>
<dbReference type="Proteomes" id="UP000286271">
    <property type="component" value="Unassembled WGS sequence"/>
</dbReference>
<reference evidence="9 10" key="1">
    <citation type="submission" date="2018-08" db="EMBL/GenBank/DDBJ databases">
        <title>A genome reference for cultivated species of the human gut microbiota.</title>
        <authorList>
            <person name="Zou Y."/>
            <person name="Xue W."/>
            <person name="Luo G."/>
        </authorList>
    </citation>
    <scope>NUCLEOTIDE SEQUENCE [LARGE SCALE GENOMIC DNA]</scope>
    <source>
        <strain evidence="9 10">AM27-11</strain>
    </source>
</reference>
<feature type="transmembrane region" description="Helical" evidence="8">
    <location>
        <begin position="41"/>
        <end position="67"/>
    </location>
</feature>
<feature type="transmembrane region" description="Helical" evidence="8">
    <location>
        <begin position="104"/>
        <end position="123"/>
    </location>
</feature>
<organism evidence="9 10">
    <name type="scientific">Roseburia inulinivorans</name>
    <dbReference type="NCBI Taxonomy" id="360807"/>
    <lineage>
        <taxon>Bacteria</taxon>
        <taxon>Bacillati</taxon>
        <taxon>Bacillota</taxon>
        <taxon>Clostridia</taxon>
        <taxon>Lachnospirales</taxon>
        <taxon>Lachnospiraceae</taxon>
        <taxon>Roseburia</taxon>
    </lineage>
</organism>
<keyword evidence="2" id="KW-0673">Quorum sensing</keyword>
<feature type="transmembrane region" description="Helical" evidence="8">
    <location>
        <begin position="135"/>
        <end position="158"/>
    </location>
</feature>
<dbReference type="AlphaFoldDB" id="A0A414LCG7"/>
<comment type="caution">
    <text evidence="9">The sequence shown here is derived from an EMBL/GenBank/DDBJ whole genome shotgun (WGS) entry which is preliminary data.</text>
</comment>
<dbReference type="Pfam" id="PF04647">
    <property type="entry name" value="AgrB"/>
    <property type="match status" value="1"/>
</dbReference>
<dbReference type="GO" id="GO:0008233">
    <property type="term" value="F:peptidase activity"/>
    <property type="evidence" value="ECO:0007669"/>
    <property type="project" value="UniProtKB-KW"/>
</dbReference>
<keyword evidence="4 8" id="KW-0812">Transmembrane</keyword>
<evidence type="ECO:0000256" key="2">
    <source>
        <dbReference type="ARBA" id="ARBA00022654"/>
    </source>
</evidence>
<name>A0A414LCG7_9FIRM</name>